<proteinExistence type="predicted"/>
<name>A0A0H3F6F4_RAHSY</name>
<dbReference type="KEGG" id="rah:Rahaq_1138"/>
<dbReference type="Proteomes" id="UP000007257">
    <property type="component" value="Chromosome"/>
</dbReference>
<feature type="transmembrane region" description="Helical" evidence="1">
    <location>
        <begin position="229"/>
        <end position="249"/>
    </location>
</feature>
<feature type="transmembrane region" description="Helical" evidence="1">
    <location>
        <begin position="20"/>
        <end position="37"/>
    </location>
</feature>
<dbReference type="RefSeq" id="WP_013574466.1">
    <property type="nucleotide sequence ID" value="NC_015061.1"/>
</dbReference>
<feature type="transmembrane region" description="Helical" evidence="1">
    <location>
        <begin position="364"/>
        <end position="380"/>
    </location>
</feature>
<evidence type="ECO:0000256" key="1">
    <source>
        <dbReference type="SAM" id="Phobius"/>
    </source>
</evidence>
<feature type="transmembrane region" description="Helical" evidence="1">
    <location>
        <begin position="107"/>
        <end position="128"/>
    </location>
</feature>
<feature type="transmembrane region" description="Helical" evidence="1">
    <location>
        <begin position="191"/>
        <end position="208"/>
    </location>
</feature>
<feature type="transmembrane region" description="Helical" evidence="1">
    <location>
        <begin position="52"/>
        <end position="70"/>
    </location>
</feature>
<evidence type="ECO:0000313" key="2">
    <source>
        <dbReference type="EMBL" id="ADW72761.1"/>
    </source>
</evidence>
<dbReference type="eggNOG" id="COG3449">
    <property type="taxonomic scope" value="Bacteria"/>
</dbReference>
<gene>
    <name evidence="2" type="ordered locus">Rahaq_1138</name>
</gene>
<organism evidence="2 3">
    <name type="scientific">Rahnella sp. (strain Y9602)</name>
    <dbReference type="NCBI Taxonomy" id="2703885"/>
    <lineage>
        <taxon>Bacteria</taxon>
        <taxon>Pseudomonadati</taxon>
        <taxon>Pseudomonadota</taxon>
        <taxon>Gammaproteobacteria</taxon>
        <taxon>Enterobacterales</taxon>
        <taxon>Yersiniaceae</taxon>
        <taxon>Rahnella</taxon>
    </lineage>
</organism>
<accession>A0A0H3F6F4</accession>
<dbReference type="InterPro" id="IPR025291">
    <property type="entry name" value="DUF4153"/>
</dbReference>
<feature type="transmembrane region" description="Helical" evidence="1">
    <location>
        <begin position="255"/>
        <end position="277"/>
    </location>
</feature>
<reference evidence="2 3" key="2">
    <citation type="journal article" date="2012" name="J. Bacteriol.">
        <title>Complete Genome Sequence of Rahnella sp. Strain Y9602, a Gammaproteobacterium Isolate from Metal- and Radionuclide-Contaminated Soil.</title>
        <authorList>
            <person name="Martinez R.J."/>
            <person name="Bruce D."/>
            <person name="Detter C."/>
            <person name="Goodwin L.A."/>
            <person name="Han J."/>
            <person name="Han C.S."/>
            <person name="Held B."/>
            <person name="Land M.L."/>
            <person name="Mikhailova N."/>
            <person name="Nolan M."/>
            <person name="Pennacchio L."/>
            <person name="Pitluck S."/>
            <person name="Tapia R."/>
            <person name="Woyke T."/>
            <person name="Sobecky P.A."/>
        </authorList>
    </citation>
    <scope>NUCLEOTIDE SEQUENCE [LARGE SCALE GENOMIC DNA]</scope>
    <source>
        <strain evidence="2 3">Y9602</strain>
    </source>
</reference>
<reference evidence="3" key="1">
    <citation type="submission" date="2011-01" db="EMBL/GenBank/DDBJ databases">
        <title>Complete sequence of chromosome of Rahnella sp. Y9602.</title>
        <authorList>
            <consortium name="US DOE Joint Genome Institute"/>
            <person name="Lucas S."/>
            <person name="Copeland A."/>
            <person name="Lapidus A."/>
            <person name="Cheng J.-F."/>
            <person name="Goodwin L."/>
            <person name="Pitluck S."/>
            <person name="Lu M."/>
            <person name="Detter J.C."/>
            <person name="Han C."/>
            <person name="Tapia R."/>
            <person name="Land M."/>
            <person name="Hauser L."/>
            <person name="Kyrpides N."/>
            <person name="Ivanova N."/>
            <person name="Ovchinnikova G."/>
            <person name="Pagani I."/>
            <person name="Sobecky P.A."/>
            <person name="Martinez R.J."/>
            <person name="Woyke T."/>
        </authorList>
    </citation>
    <scope>NUCLEOTIDE SEQUENCE [LARGE SCALE GENOMIC DNA]</scope>
    <source>
        <strain evidence="3">Y9602</strain>
    </source>
</reference>
<sequence length="601" mass="67493">MSQFNRAGRAMPPLPVPTRWLILAICLLQGFLLYYFFSDHAAIRYAGFSHNIYGQTMALTLPVLISLSVVQPGDRRFWGGTGLLILLLAGMAAWAKSNIAATSGDSVMVPFNLSLTLLVFFVLPWLQVQAFPAESRYRYANLSACYSQNTLCAMLTLLMMLLAVGVMALCAGLFRVIGIEYFHELFFDTPLFMHLVFGLLLGISIVTCRTQPALMNTTRNIIRFILKGLLPLVAFVALIFLFALPFTGLTVLSQAWSAASLLTTMALGILLLVNVVRETDHAEKPYPRAIRLLVNAAILLLPVYAVLALYSTGLRVSQYGWTPQRLWAVLVISITLIAALCYSFSVIDKRPDWLPRITQFNKPLSLLVVILLMAANSPLLDPYRISVNNQIARLDSGKTQAKDFDLKMLRFDTGRRGNEALTALQQHPAFTADPRLQVTLKNMIAQTSRWGAYDDKEHAALAENYRVEDAKKMIQLAKGAVSPDDTWWKNLPQLDEYRNTLRDCHSLQGACIVNTLDLNNDRQKEVFLCNTLDTPSVNCRIYARQAGKWAQTGELYLYEEKDNPALITALRNGEVKPVTRKWADVQIDGKRRVIHYKHDEE</sequence>
<dbReference type="HOGENOM" id="CLU_030637_1_1_6"/>
<feature type="transmembrane region" description="Helical" evidence="1">
    <location>
        <begin position="326"/>
        <end position="344"/>
    </location>
</feature>
<keyword evidence="1" id="KW-0472">Membrane</keyword>
<feature type="transmembrane region" description="Helical" evidence="1">
    <location>
        <begin position="149"/>
        <end position="179"/>
    </location>
</feature>
<dbReference type="AlphaFoldDB" id="A0A0H3F6F4"/>
<dbReference type="Pfam" id="PF13687">
    <property type="entry name" value="DUF4153"/>
    <property type="match status" value="1"/>
</dbReference>
<keyword evidence="1" id="KW-0812">Transmembrane</keyword>
<dbReference type="OrthoDB" id="7022049at2"/>
<dbReference type="EMBL" id="CP002505">
    <property type="protein sequence ID" value="ADW72761.1"/>
    <property type="molecule type" value="Genomic_DNA"/>
</dbReference>
<evidence type="ECO:0000313" key="3">
    <source>
        <dbReference type="Proteomes" id="UP000007257"/>
    </source>
</evidence>
<keyword evidence="1" id="KW-1133">Transmembrane helix</keyword>
<feature type="transmembrane region" description="Helical" evidence="1">
    <location>
        <begin position="289"/>
        <end position="311"/>
    </location>
</feature>
<protein>
    <submittedName>
        <fullName evidence="2">Putative transporter-like membrane protein</fullName>
    </submittedName>
</protein>
<feature type="transmembrane region" description="Helical" evidence="1">
    <location>
        <begin position="77"/>
        <end position="95"/>
    </location>
</feature>